<comment type="caution">
    <text evidence="2">The sequence shown here is derived from an EMBL/GenBank/DDBJ whole genome shotgun (WGS) entry which is preliminary data.</text>
</comment>
<evidence type="ECO:0000313" key="2">
    <source>
        <dbReference type="EMBL" id="KAF7357376.1"/>
    </source>
</evidence>
<feature type="compositionally biased region" description="Polar residues" evidence="1">
    <location>
        <begin position="1"/>
        <end position="23"/>
    </location>
</feature>
<reference evidence="2" key="1">
    <citation type="submission" date="2020-05" db="EMBL/GenBank/DDBJ databases">
        <title>Mycena genomes resolve the evolution of fungal bioluminescence.</title>
        <authorList>
            <person name="Tsai I.J."/>
        </authorList>
    </citation>
    <scope>NUCLEOTIDE SEQUENCE</scope>
    <source>
        <strain evidence="2">160909Yilan</strain>
    </source>
</reference>
<dbReference type="OrthoDB" id="3063568at2759"/>
<dbReference type="Proteomes" id="UP000623467">
    <property type="component" value="Unassembled WGS sequence"/>
</dbReference>
<dbReference type="EMBL" id="JACAZH010000010">
    <property type="protein sequence ID" value="KAF7357376.1"/>
    <property type="molecule type" value="Genomic_DNA"/>
</dbReference>
<accession>A0A8H6YET5</accession>
<feature type="region of interest" description="Disordered" evidence="1">
    <location>
        <begin position="1"/>
        <end position="28"/>
    </location>
</feature>
<proteinExistence type="predicted"/>
<gene>
    <name evidence="2" type="ORF">MSAN_01333600</name>
</gene>
<dbReference type="AlphaFoldDB" id="A0A8H6YET5"/>
<sequence length="126" mass="12965">MLGESTNEPSASRISVNSTTPLGTTYRPPPKDYATAFAALQTTYGVPGIGSGSTAVGSTFTKPQSAATRSEVSKKASGAASAIQPVDISTENNAPSERTCTVKAVIQRITKALSLALQKIFGTGDR</sequence>
<evidence type="ECO:0000256" key="1">
    <source>
        <dbReference type="SAM" id="MobiDB-lite"/>
    </source>
</evidence>
<organism evidence="2 3">
    <name type="scientific">Mycena sanguinolenta</name>
    <dbReference type="NCBI Taxonomy" id="230812"/>
    <lineage>
        <taxon>Eukaryota</taxon>
        <taxon>Fungi</taxon>
        <taxon>Dikarya</taxon>
        <taxon>Basidiomycota</taxon>
        <taxon>Agaricomycotina</taxon>
        <taxon>Agaricomycetes</taxon>
        <taxon>Agaricomycetidae</taxon>
        <taxon>Agaricales</taxon>
        <taxon>Marasmiineae</taxon>
        <taxon>Mycenaceae</taxon>
        <taxon>Mycena</taxon>
    </lineage>
</organism>
<keyword evidence="3" id="KW-1185">Reference proteome</keyword>
<evidence type="ECO:0000313" key="3">
    <source>
        <dbReference type="Proteomes" id="UP000623467"/>
    </source>
</evidence>
<name>A0A8H6YET5_9AGAR</name>
<feature type="region of interest" description="Disordered" evidence="1">
    <location>
        <begin position="55"/>
        <end position="95"/>
    </location>
</feature>
<protein>
    <submittedName>
        <fullName evidence="2">Uncharacterized protein</fullName>
    </submittedName>
</protein>
<feature type="compositionally biased region" description="Polar residues" evidence="1">
    <location>
        <begin position="55"/>
        <end position="70"/>
    </location>
</feature>